<evidence type="ECO:0000259" key="8">
    <source>
        <dbReference type="Pfam" id="PF02108"/>
    </source>
</evidence>
<comment type="function">
    <text evidence="1">Needed for flagellar regrowth and assembly.</text>
</comment>
<accession>A0A7U4JB15</accession>
<evidence type="ECO:0000256" key="1">
    <source>
        <dbReference type="ARBA" id="ARBA00003041"/>
    </source>
</evidence>
<proteinExistence type="inferred from homology"/>
<comment type="similarity">
    <text evidence="2">Belongs to the FliH family.</text>
</comment>
<keyword evidence="7" id="KW-1006">Bacterial flagellum protein export</keyword>
<dbReference type="PANTHER" id="PTHR34982:SF1">
    <property type="entry name" value="FLAGELLAR ASSEMBLY PROTEIN FLIH"/>
    <property type="match status" value="1"/>
</dbReference>
<evidence type="ECO:0000256" key="7">
    <source>
        <dbReference type="ARBA" id="ARBA00023225"/>
    </source>
</evidence>
<reference evidence="9 10" key="1">
    <citation type="journal article" date="2015" name="Int. J. Syst. Evol. Microbiol.">
        <title>Sphingomonas hengshuiensis sp. nov., isolated from lake wetland.</title>
        <authorList>
            <person name="Wei S."/>
            <person name="Wang T."/>
            <person name="Liu H."/>
            <person name="Zhang C."/>
            <person name="Guo J."/>
            <person name="Wang Q."/>
            <person name="Liang K."/>
            <person name="Zhang Z."/>
        </authorList>
    </citation>
    <scope>NUCLEOTIDE SEQUENCE [LARGE SCALE GENOMIC DNA]</scope>
    <source>
        <strain evidence="9 10">WHSC-8</strain>
    </source>
</reference>
<dbReference type="Proteomes" id="UP000032300">
    <property type="component" value="Chromosome"/>
</dbReference>
<dbReference type="GO" id="GO:0015031">
    <property type="term" value="P:protein transport"/>
    <property type="evidence" value="ECO:0007669"/>
    <property type="project" value="UniProtKB-KW"/>
</dbReference>
<dbReference type="Pfam" id="PF02108">
    <property type="entry name" value="FliH"/>
    <property type="match status" value="1"/>
</dbReference>
<keyword evidence="5" id="KW-1005">Bacterial flagellum biogenesis</keyword>
<evidence type="ECO:0000256" key="4">
    <source>
        <dbReference type="ARBA" id="ARBA00022448"/>
    </source>
</evidence>
<evidence type="ECO:0000256" key="2">
    <source>
        <dbReference type="ARBA" id="ARBA00006602"/>
    </source>
</evidence>
<dbReference type="RefSeq" id="WP_044334425.1">
    <property type="nucleotide sequence ID" value="NZ_CP010836.1"/>
</dbReference>
<reference evidence="9 10" key="2">
    <citation type="submission" date="2015-02" db="EMBL/GenBank/DDBJ databases">
        <title>The complete genome of Sphingomonas hengshuiensis sp. WHSC-8 isolated from soil of Hengshui Lake.</title>
        <authorList>
            <person name="Wei S."/>
            <person name="Guo J."/>
            <person name="Su C."/>
            <person name="Wu R."/>
            <person name="Zhang Z."/>
            <person name="Liang K."/>
            <person name="Li H."/>
            <person name="Wang T."/>
            <person name="Liu H."/>
            <person name="Zhang C."/>
            <person name="Li Z."/>
            <person name="Wang Q."/>
            <person name="Meng J."/>
        </authorList>
    </citation>
    <scope>NUCLEOTIDE SEQUENCE [LARGE SCALE GENOMIC DNA]</scope>
    <source>
        <strain evidence="9 10">WHSC-8</strain>
    </source>
</reference>
<dbReference type="InterPro" id="IPR051472">
    <property type="entry name" value="T3SS_Stator/FliH"/>
</dbReference>
<keyword evidence="10" id="KW-1185">Reference proteome</keyword>
<dbReference type="PANTHER" id="PTHR34982">
    <property type="entry name" value="YOP PROTEINS TRANSLOCATION PROTEIN L"/>
    <property type="match status" value="1"/>
</dbReference>
<dbReference type="GO" id="GO:0044781">
    <property type="term" value="P:bacterial-type flagellum organization"/>
    <property type="evidence" value="ECO:0007669"/>
    <property type="project" value="UniProtKB-KW"/>
</dbReference>
<name>A0A7U4JB15_9SPHN</name>
<keyword evidence="6" id="KW-0653">Protein transport</keyword>
<evidence type="ECO:0000313" key="9">
    <source>
        <dbReference type="EMBL" id="AJP73508.1"/>
    </source>
</evidence>
<evidence type="ECO:0000256" key="3">
    <source>
        <dbReference type="ARBA" id="ARBA00016507"/>
    </source>
</evidence>
<protein>
    <recommendedName>
        <fullName evidence="3">Flagellar assembly protein FliH</fullName>
    </recommendedName>
</protein>
<sequence length="245" mass="25907">MSDFAPGFTGRIQAAEHILQRAFGKGADFAASDIAAIGRQIFEPPAPPMAPVAPRHFSPADPANKPTEGWDPFAPEVHPHGAFADVIADARSAGFAEGRAAALAEVAEAKAREAALLDQVSKALATGAHFDRERMAGHLRQTVLHLVSRMVGETGVAPDVLAARVGAAVELLADKAESALLRLHPDDVETLRDRLPINIFPVGDPHIARGGFVVESASTIVEDGPDLWLEQLAQAIDRVPIPPLC</sequence>
<evidence type="ECO:0000256" key="5">
    <source>
        <dbReference type="ARBA" id="ARBA00022795"/>
    </source>
</evidence>
<evidence type="ECO:0000256" key="6">
    <source>
        <dbReference type="ARBA" id="ARBA00022927"/>
    </source>
</evidence>
<dbReference type="AlphaFoldDB" id="A0A7U4JB15"/>
<dbReference type="KEGG" id="sphi:TS85_19515"/>
<dbReference type="EMBL" id="CP010836">
    <property type="protein sequence ID" value="AJP73508.1"/>
    <property type="molecule type" value="Genomic_DNA"/>
</dbReference>
<dbReference type="GO" id="GO:0005829">
    <property type="term" value="C:cytosol"/>
    <property type="evidence" value="ECO:0007669"/>
    <property type="project" value="TreeGrafter"/>
</dbReference>
<evidence type="ECO:0000313" key="10">
    <source>
        <dbReference type="Proteomes" id="UP000032300"/>
    </source>
</evidence>
<feature type="domain" description="Flagellar assembly protein FliH/Type III secretion system HrpE" evidence="8">
    <location>
        <begin position="128"/>
        <end position="221"/>
    </location>
</feature>
<dbReference type="InterPro" id="IPR018035">
    <property type="entry name" value="Flagellar_FliH/T3SS_HrpE"/>
</dbReference>
<keyword evidence="4" id="KW-0813">Transport</keyword>
<dbReference type="OrthoDB" id="7583897at2"/>
<gene>
    <name evidence="9" type="ORF">TS85_19515</name>
</gene>
<organism evidence="9 10">
    <name type="scientific">Sphingomonas hengshuiensis</name>
    <dbReference type="NCBI Taxonomy" id="1609977"/>
    <lineage>
        <taxon>Bacteria</taxon>
        <taxon>Pseudomonadati</taxon>
        <taxon>Pseudomonadota</taxon>
        <taxon>Alphaproteobacteria</taxon>
        <taxon>Sphingomonadales</taxon>
        <taxon>Sphingomonadaceae</taxon>
        <taxon>Sphingomonas</taxon>
    </lineage>
</organism>